<reference evidence="9" key="1">
    <citation type="journal article" date="2019" name="Int. J. Syst. Evol. Microbiol.">
        <title>The Global Catalogue of Microorganisms (GCM) 10K type strain sequencing project: providing services to taxonomists for standard genome sequencing and annotation.</title>
        <authorList>
            <consortium name="The Broad Institute Genomics Platform"/>
            <consortium name="The Broad Institute Genome Sequencing Center for Infectious Disease"/>
            <person name="Wu L."/>
            <person name="Ma J."/>
        </authorList>
    </citation>
    <scope>NUCLEOTIDE SEQUENCE [LARGE SCALE GENOMIC DNA]</scope>
    <source>
        <strain evidence="9">NBRC 111980</strain>
    </source>
</reference>
<evidence type="ECO:0000313" key="8">
    <source>
        <dbReference type="EMBL" id="GLQ92551.1"/>
    </source>
</evidence>
<evidence type="ECO:0000256" key="4">
    <source>
        <dbReference type="RuleBase" id="RU361188"/>
    </source>
</evidence>
<dbReference type="InterPro" id="IPR017853">
    <property type="entry name" value="GH"/>
</dbReference>
<keyword evidence="5" id="KW-1133">Transmembrane helix</keyword>
<evidence type="ECO:0000313" key="9">
    <source>
        <dbReference type="Proteomes" id="UP001156670"/>
    </source>
</evidence>
<dbReference type="PRINTS" id="PR00843">
    <property type="entry name" value="GLHYDRLASE30"/>
</dbReference>
<dbReference type="Proteomes" id="UP001156670">
    <property type="component" value="Unassembled WGS sequence"/>
</dbReference>
<keyword evidence="9" id="KW-1185">Reference proteome</keyword>
<accession>A0ABQ5XMW4</accession>
<keyword evidence="3 4" id="KW-0378">Hydrolase</keyword>
<dbReference type="Gene3D" id="2.60.40.1180">
    <property type="entry name" value="Golgi alpha-mannosidase II"/>
    <property type="match status" value="1"/>
</dbReference>
<gene>
    <name evidence="8" type="ORF">GCM10007901_15020</name>
</gene>
<comment type="caution">
    <text evidence="8">The sequence shown here is derived from an EMBL/GenBank/DDBJ whole genome shotgun (WGS) entry which is preliminary data.</text>
</comment>
<dbReference type="PANTHER" id="PTHR11069:SF23">
    <property type="entry name" value="LYSOSOMAL ACID GLUCOSYLCERAMIDASE"/>
    <property type="match status" value="1"/>
</dbReference>
<keyword evidence="5" id="KW-0472">Membrane</keyword>
<organism evidence="8 9">
    <name type="scientific">Dyella acidisoli</name>
    <dbReference type="NCBI Taxonomy" id="1867834"/>
    <lineage>
        <taxon>Bacteria</taxon>
        <taxon>Pseudomonadati</taxon>
        <taxon>Pseudomonadota</taxon>
        <taxon>Gammaproteobacteria</taxon>
        <taxon>Lysobacterales</taxon>
        <taxon>Rhodanobacteraceae</taxon>
        <taxon>Dyella</taxon>
    </lineage>
</organism>
<feature type="domain" description="Glycosyl hydrolase family 30 TIM-barrel" evidence="6">
    <location>
        <begin position="102"/>
        <end position="434"/>
    </location>
</feature>
<dbReference type="PANTHER" id="PTHR11069">
    <property type="entry name" value="GLUCOSYLCERAMIDASE"/>
    <property type="match status" value="1"/>
</dbReference>
<keyword evidence="4" id="KW-0326">Glycosidase</keyword>
<evidence type="ECO:0000256" key="1">
    <source>
        <dbReference type="ARBA" id="ARBA00005382"/>
    </source>
</evidence>
<evidence type="ECO:0000256" key="5">
    <source>
        <dbReference type="SAM" id="Phobius"/>
    </source>
</evidence>
<dbReference type="Pfam" id="PF02055">
    <property type="entry name" value="Glyco_hydro_30"/>
    <property type="match status" value="1"/>
</dbReference>
<dbReference type="InterPro" id="IPR013780">
    <property type="entry name" value="Glyco_hydro_b"/>
</dbReference>
<dbReference type="Gene3D" id="3.20.20.80">
    <property type="entry name" value="Glycosidases"/>
    <property type="match status" value="1"/>
</dbReference>
<dbReference type="SUPFAM" id="SSF51445">
    <property type="entry name" value="(Trans)glycosidases"/>
    <property type="match status" value="1"/>
</dbReference>
<comment type="similarity">
    <text evidence="1 4">Belongs to the glycosyl hydrolase 30 family.</text>
</comment>
<dbReference type="InterPro" id="IPR001139">
    <property type="entry name" value="Glyco_hydro_30"/>
</dbReference>
<protein>
    <submittedName>
        <fullName evidence="8">Glucosylceramidase</fullName>
    </submittedName>
</protein>
<feature type="transmembrane region" description="Helical" evidence="5">
    <location>
        <begin position="12"/>
        <end position="35"/>
    </location>
</feature>
<evidence type="ECO:0000256" key="3">
    <source>
        <dbReference type="ARBA" id="ARBA00022801"/>
    </source>
</evidence>
<evidence type="ECO:0000259" key="6">
    <source>
        <dbReference type="Pfam" id="PF02055"/>
    </source>
</evidence>
<feature type="domain" description="Glycosyl hydrolase family 30 beta sandwich" evidence="7">
    <location>
        <begin position="437"/>
        <end position="498"/>
    </location>
</feature>
<proteinExistence type="inferred from homology"/>
<dbReference type="InterPro" id="IPR033452">
    <property type="entry name" value="GH30_C"/>
</dbReference>
<keyword evidence="5" id="KW-0812">Transmembrane</keyword>
<dbReference type="InterPro" id="IPR033453">
    <property type="entry name" value="Glyco_hydro_30_TIM-barrel"/>
</dbReference>
<name>A0ABQ5XMW4_9GAMM</name>
<sequence length="520" mass="58059">MGDLRSMNERRLDFHRTVIVVIALLILLTLAALYAPRFKQPAVKPKATPSTRPVTPTVELWLSTANRRLKLQQQSDIEMTARGSLPADIVIDVQKKYQTMVGFGAAMTDSSAWLLQNKLNFFQRRALLHELYGPPPNLGLNMMRLTIGASDFSLKPYTLDDVPFGQVDPQLLHFNVTPTVHDVVPTVRQILAIDPGLRIVASPWSAPAWMKTSENLIGGELLPQYESTYADYLVKYLDTYLGYGIPIFALTLQNEPGFVPITYPGMEMPAATRARIVAQYLGPKLASRKQKTQILEWDHNWNQPEQALSVLATPDASGYIDGVAWHCYDGSQYAQSRVHRAYPTKDTYITECSGGDWASSINGELLWFTRELLVTGIRQWARGVIYWNLALDEQHGPHFGGCDACKGVITIDSRTGAVSRNDEYYALAHFSRFVLPGAVRVESTLTDKGFANVAFQNASDGSIVLVMVNSNTDAHPVSVAQGQTRFEYTMPPQSVATFVWNTSQTEAWTRRALEWLKSAK</sequence>
<dbReference type="EMBL" id="BSOB01000010">
    <property type="protein sequence ID" value="GLQ92551.1"/>
    <property type="molecule type" value="Genomic_DNA"/>
</dbReference>
<keyword evidence="2" id="KW-0732">Signal</keyword>
<evidence type="ECO:0000256" key="2">
    <source>
        <dbReference type="ARBA" id="ARBA00022729"/>
    </source>
</evidence>
<dbReference type="Pfam" id="PF17189">
    <property type="entry name" value="Glyco_hydro_30C"/>
    <property type="match status" value="1"/>
</dbReference>
<evidence type="ECO:0000259" key="7">
    <source>
        <dbReference type="Pfam" id="PF17189"/>
    </source>
</evidence>